<evidence type="ECO:0000313" key="3">
    <source>
        <dbReference type="Proteomes" id="UP000031586"/>
    </source>
</evidence>
<keyword evidence="1" id="KW-0812">Transmembrane</keyword>
<keyword evidence="1" id="KW-0472">Membrane</keyword>
<reference evidence="2 3" key="1">
    <citation type="submission" date="2014-07" db="EMBL/GenBank/DDBJ databases">
        <title>Unique and conserved regions in Vibrio harveyi and related species in comparison with the shrimp pathogen Vibrio harveyi CAIM 1792.</title>
        <authorList>
            <person name="Espinoza-Valles I."/>
            <person name="Vora G."/>
            <person name="Leekitcharoenphon P."/>
            <person name="Ussery D."/>
            <person name="Hoj L."/>
            <person name="Gomez-Gil B."/>
        </authorList>
    </citation>
    <scope>NUCLEOTIDE SEQUENCE [LARGE SCALE GENOMIC DNA]</scope>
    <source>
        <strain evidence="3">CAIM 1854 / LMG 25443</strain>
    </source>
</reference>
<gene>
    <name evidence="2" type="ORF">H735_04860</name>
</gene>
<proteinExistence type="predicted"/>
<evidence type="ECO:0000313" key="2">
    <source>
        <dbReference type="EMBL" id="KIF54377.1"/>
    </source>
</evidence>
<accession>A0A0C1WDH4</accession>
<dbReference type="AlphaFoldDB" id="A0A0C1WDH4"/>
<comment type="caution">
    <text evidence="2">The sequence shown here is derived from an EMBL/GenBank/DDBJ whole genome shotgun (WGS) entry which is preliminary data.</text>
</comment>
<protein>
    <submittedName>
        <fullName evidence="2">Uncharacterized protein</fullName>
    </submittedName>
</protein>
<name>A0A0C1WDH4_9VIBR</name>
<sequence length="219" mass="24959">MIIVTVILLVLVGLLFGFNIQVSDSLVNIMGSIGTMIGGLGAAIAAFISYRSMGQWRTEFNHAKLYELVNELDGILHDVLATLHDTAFSESINVRNFLGALPRSVKPYSKAYDKTYDALRLLLKVNSTYNEQALVLLEQLALNTLLIQMHDPFIKYHDSKNRIDAYFAKYPNEQRALHEIVEIKEDIVVTFQMMNQLSQLDMNYRRNMAQLKSLILFQL</sequence>
<keyword evidence="1" id="KW-1133">Transmembrane helix</keyword>
<dbReference type="Proteomes" id="UP000031586">
    <property type="component" value="Unassembled WGS sequence"/>
</dbReference>
<dbReference type="PATRIC" id="fig|1229493.5.peg.5907"/>
<dbReference type="EMBL" id="JPRD01000008">
    <property type="protein sequence ID" value="KIF54377.1"/>
    <property type="molecule type" value="Genomic_DNA"/>
</dbReference>
<evidence type="ECO:0000256" key="1">
    <source>
        <dbReference type="SAM" id="Phobius"/>
    </source>
</evidence>
<organism evidence="2 3">
    <name type="scientific">Vibrio owensii CAIM 1854 = LMG 25443</name>
    <dbReference type="NCBI Taxonomy" id="1229493"/>
    <lineage>
        <taxon>Bacteria</taxon>
        <taxon>Pseudomonadati</taxon>
        <taxon>Pseudomonadota</taxon>
        <taxon>Gammaproteobacteria</taxon>
        <taxon>Vibrionales</taxon>
        <taxon>Vibrionaceae</taxon>
        <taxon>Vibrio</taxon>
    </lineage>
</organism>
<dbReference type="RefSeq" id="WP_020198094.1">
    <property type="nucleotide sequence ID" value="NZ_BAOH01000224.1"/>
</dbReference>
<feature type="transmembrane region" description="Helical" evidence="1">
    <location>
        <begin position="27"/>
        <end position="48"/>
    </location>
</feature>